<dbReference type="EMBL" id="JAVRRD010000008">
    <property type="protein sequence ID" value="KAK5056214.1"/>
    <property type="molecule type" value="Genomic_DNA"/>
</dbReference>
<evidence type="ECO:0000313" key="4">
    <source>
        <dbReference type="EMBL" id="KAK5056214.1"/>
    </source>
</evidence>
<dbReference type="Proteomes" id="UP001358417">
    <property type="component" value="Unassembled WGS sequence"/>
</dbReference>
<dbReference type="PANTHER" id="PTHR10366:SF579">
    <property type="entry name" value="3-BETA HYDROXYSTEROID DEHYDROGENASE_ISOMERASE FAMILY PROTEIN (AFU_ORTHOLOGUE AFUA_3G02250)"/>
    <property type="match status" value="1"/>
</dbReference>
<dbReference type="Gene3D" id="3.40.50.720">
    <property type="entry name" value="NAD(P)-binding Rossmann-like Domain"/>
    <property type="match status" value="1"/>
</dbReference>
<dbReference type="GO" id="GO:0016616">
    <property type="term" value="F:oxidoreductase activity, acting on the CH-OH group of donors, NAD or NADP as acceptor"/>
    <property type="evidence" value="ECO:0007669"/>
    <property type="project" value="TreeGrafter"/>
</dbReference>
<evidence type="ECO:0000256" key="2">
    <source>
        <dbReference type="ARBA" id="ARBA00023445"/>
    </source>
</evidence>
<comment type="caution">
    <text evidence="4">The sequence shown here is derived from an EMBL/GenBank/DDBJ whole genome shotgun (WGS) entry which is preliminary data.</text>
</comment>
<proteinExistence type="inferred from homology"/>
<dbReference type="InterPro" id="IPR036291">
    <property type="entry name" value="NAD(P)-bd_dom_sf"/>
</dbReference>
<gene>
    <name evidence="4" type="ORF">LTR84_012767</name>
</gene>
<keyword evidence="1" id="KW-0560">Oxidoreductase</keyword>
<dbReference type="Pfam" id="PF01370">
    <property type="entry name" value="Epimerase"/>
    <property type="match status" value="1"/>
</dbReference>
<dbReference type="AlphaFoldDB" id="A0AAV9NH77"/>
<accession>A0AAV9NH77</accession>
<organism evidence="4 5">
    <name type="scientific">Exophiala bonariae</name>
    <dbReference type="NCBI Taxonomy" id="1690606"/>
    <lineage>
        <taxon>Eukaryota</taxon>
        <taxon>Fungi</taxon>
        <taxon>Dikarya</taxon>
        <taxon>Ascomycota</taxon>
        <taxon>Pezizomycotina</taxon>
        <taxon>Eurotiomycetes</taxon>
        <taxon>Chaetothyriomycetidae</taxon>
        <taxon>Chaetothyriales</taxon>
        <taxon>Herpotrichiellaceae</taxon>
        <taxon>Exophiala</taxon>
    </lineage>
</organism>
<name>A0AAV9NH77_9EURO</name>
<comment type="similarity">
    <text evidence="2">Belongs to the NAD(P)-dependent epimerase/dehydratase family. Dihydroflavonol-4-reductase subfamily.</text>
</comment>
<evidence type="ECO:0000256" key="1">
    <source>
        <dbReference type="ARBA" id="ARBA00023002"/>
    </source>
</evidence>
<protein>
    <recommendedName>
        <fullName evidence="3">NAD-dependent epimerase/dehydratase domain-containing protein</fullName>
    </recommendedName>
</protein>
<dbReference type="GeneID" id="89980909"/>
<dbReference type="PANTHER" id="PTHR10366">
    <property type="entry name" value="NAD DEPENDENT EPIMERASE/DEHYDRATASE"/>
    <property type="match status" value="1"/>
</dbReference>
<dbReference type="RefSeq" id="XP_064708184.1">
    <property type="nucleotide sequence ID" value="XM_064856284.1"/>
</dbReference>
<evidence type="ECO:0000259" key="3">
    <source>
        <dbReference type="Pfam" id="PF01370"/>
    </source>
</evidence>
<evidence type="ECO:0000313" key="5">
    <source>
        <dbReference type="Proteomes" id="UP001358417"/>
    </source>
</evidence>
<dbReference type="SUPFAM" id="SSF51735">
    <property type="entry name" value="NAD(P)-binding Rossmann-fold domains"/>
    <property type="match status" value="1"/>
</dbReference>
<keyword evidence="5" id="KW-1185">Reference proteome</keyword>
<feature type="domain" description="NAD-dependent epimerase/dehydratase" evidence="3">
    <location>
        <begin position="9"/>
        <end position="264"/>
    </location>
</feature>
<sequence length="368" mass="40709">MSGSPISYVLLTGATGFIGAHVLDGLLHRGLKVRIAVRSLHKARALKSARPEHAHMLDVIQVDDYSTATSFTEAVKDVEGIVHVASPLSYDIKDNEEDMILPAINGTKSILQAALRSPLIQRVVITSSFAAVIDIDRKGPPYFTYTSTDWNPLTYDQAADNNSSAVVAYRGSKKFAELAAWEFMEQEKPRFDLVTLCPPMVFGPFVHPVERLEDLSDSISKLWEIVDGGELPVARVPFWVDVRDLAHAHVEALLRSQLRSKRYTIASPDRFSYQKASSIILDSFDWAKNRVLTQTLHQDIDESYGLDGEEAADELGLSYHSFQQSVVDLVAQAVQMESDLRAKSTSSQSWGCRAQSPSKCLPSINGQS</sequence>
<dbReference type="InterPro" id="IPR001509">
    <property type="entry name" value="Epimerase_deHydtase"/>
</dbReference>
<dbReference type="InterPro" id="IPR050425">
    <property type="entry name" value="NAD(P)_dehydrat-like"/>
</dbReference>
<reference evidence="4 5" key="1">
    <citation type="submission" date="2023-08" db="EMBL/GenBank/DDBJ databases">
        <title>Black Yeasts Isolated from many extreme environments.</title>
        <authorList>
            <person name="Coleine C."/>
            <person name="Stajich J.E."/>
            <person name="Selbmann L."/>
        </authorList>
    </citation>
    <scope>NUCLEOTIDE SEQUENCE [LARGE SCALE GENOMIC DNA]</scope>
    <source>
        <strain evidence="4 5">CCFEE 5792</strain>
    </source>
</reference>